<reference evidence="1" key="1">
    <citation type="submission" date="2020-05" db="EMBL/GenBank/DDBJ databases">
        <authorList>
            <person name="Chiriac C."/>
            <person name="Salcher M."/>
            <person name="Ghai R."/>
            <person name="Kavagutti S V."/>
        </authorList>
    </citation>
    <scope>NUCLEOTIDE SEQUENCE</scope>
</reference>
<gene>
    <name evidence="1" type="ORF">UFOVP193_15</name>
</gene>
<organism evidence="1">
    <name type="scientific">uncultured Caudovirales phage</name>
    <dbReference type="NCBI Taxonomy" id="2100421"/>
    <lineage>
        <taxon>Viruses</taxon>
        <taxon>Duplodnaviria</taxon>
        <taxon>Heunggongvirae</taxon>
        <taxon>Uroviricota</taxon>
        <taxon>Caudoviricetes</taxon>
        <taxon>Peduoviridae</taxon>
        <taxon>Maltschvirus</taxon>
        <taxon>Maltschvirus maltsch</taxon>
    </lineage>
</organism>
<evidence type="ECO:0000313" key="1">
    <source>
        <dbReference type="EMBL" id="CAB5214088.1"/>
    </source>
</evidence>
<accession>A0A6J7WGS5</accession>
<name>A0A6J7WGS5_9CAUD</name>
<dbReference type="EMBL" id="LR798240">
    <property type="protein sequence ID" value="CAB5214088.1"/>
    <property type="molecule type" value="Genomic_DNA"/>
</dbReference>
<protein>
    <submittedName>
        <fullName evidence="1">Uncharacterized protein</fullName>
    </submittedName>
</protein>
<sequence length="35" mass="4406">MTRREMLEEQFKTAKKQSSFLLYLKLVFRSYFERT</sequence>
<proteinExistence type="predicted"/>